<accession>A0ACB8FD73</accession>
<evidence type="ECO:0000313" key="1">
    <source>
        <dbReference type="EMBL" id="KAH8003388.1"/>
    </source>
</evidence>
<dbReference type="Proteomes" id="UP000827872">
    <property type="component" value="Linkage Group LG09"/>
</dbReference>
<protein>
    <submittedName>
        <fullName evidence="1">Uncharacterized protein</fullName>
    </submittedName>
</protein>
<sequence length="88" mass="10112">MDVPTKRQHMESELSSSHNAVTLSGSHFEHDEQIHSKTASLSKCRTDSEAEREEEDFLYEEEEEDMDLKAEDYSYLLSKTLVVLSGML</sequence>
<evidence type="ECO:0000313" key="2">
    <source>
        <dbReference type="Proteomes" id="UP000827872"/>
    </source>
</evidence>
<proteinExistence type="predicted"/>
<keyword evidence="2" id="KW-1185">Reference proteome</keyword>
<name>A0ACB8FD73_9SAUR</name>
<dbReference type="EMBL" id="CM037622">
    <property type="protein sequence ID" value="KAH8003388.1"/>
    <property type="molecule type" value="Genomic_DNA"/>
</dbReference>
<comment type="caution">
    <text evidence="1">The sequence shown here is derived from an EMBL/GenBank/DDBJ whole genome shotgun (WGS) entry which is preliminary data.</text>
</comment>
<organism evidence="1 2">
    <name type="scientific">Sphaerodactylus townsendi</name>
    <dbReference type="NCBI Taxonomy" id="933632"/>
    <lineage>
        <taxon>Eukaryota</taxon>
        <taxon>Metazoa</taxon>
        <taxon>Chordata</taxon>
        <taxon>Craniata</taxon>
        <taxon>Vertebrata</taxon>
        <taxon>Euteleostomi</taxon>
        <taxon>Lepidosauria</taxon>
        <taxon>Squamata</taxon>
        <taxon>Bifurcata</taxon>
        <taxon>Gekkota</taxon>
        <taxon>Sphaerodactylidae</taxon>
        <taxon>Sphaerodactylus</taxon>
    </lineage>
</organism>
<reference evidence="1" key="1">
    <citation type="submission" date="2021-08" db="EMBL/GenBank/DDBJ databases">
        <title>The first chromosome-level gecko genome reveals the dynamic sex chromosomes of Neotropical dwarf geckos (Sphaerodactylidae: Sphaerodactylus).</title>
        <authorList>
            <person name="Pinto B.J."/>
            <person name="Keating S.E."/>
            <person name="Gamble T."/>
        </authorList>
    </citation>
    <scope>NUCLEOTIDE SEQUENCE</scope>
    <source>
        <strain evidence="1">TG3544</strain>
    </source>
</reference>
<gene>
    <name evidence="1" type="ORF">K3G42_018000</name>
</gene>